<reference evidence="2" key="1">
    <citation type="submission" date="2021-06" db="EMBL/GenBank/DDBJ databases">
        <authorList>
            <person name="Criscuolo A."/>
        </authorList>
    </citation>
    <scope>NUCLEOTIDE SEQUENCE</scope>
    <source>
        <strain evidence="2">CIP111600</strain>
    </source>
</reference>
<dbReference type="AlphaFoldDB" id="A0A916NPE5"/>
<name>A0A916NPE5_9BACL</name>
<comment type="caution">
    <text evidence="2">The sequence shown here is derived from an EMBL/GenBank/DDBJ whole genome shotgun (WGS) entry which is preliminary data.</text>
</comment>
<evidence type="ECO:0000259" key="1">
    <source>
        <dbReference type="PROSITE" id="PS51186"/>
    </source>
</evidence>
<dbReference type="Pfam" id="PF13527">
    <property type="entry name" value="Acetyltransf_9"/>
    <property type="match status" value="1"/>
</dbReference>
<keyword evidence="3" id="KW-1185">Reference proteome</keyword>
<dbReference type="GO" id="GO:0034069">
    <property type="term" value="F:aminoglycoside N-acetyltransferase activity"/>
    <property type="evidence" value="ECO:0007669"/>
    <property type="project" value="TreeGrafter"/>
</dbReference>
<dbReference type="EMBL" id="CAJVAS010000007">
    <property type="protein sequence ID" value="CAG7619378.1"/>
    <property type="molecule type" value="Genomic_DNA"/>
</dbReference>
<proteinExistence type="predicted"/>
<gene>
    <name evidence="2" type="ORF">PAESOLCIP111_02208</name>
</gene>
<dbReference type="InterPro" id="IPR000182">
    <property type="entry name" value="GNAT_dom"/>
</dbReference>
<evidence type="ECO:0000313" key="3">
    <source>
        <dbReference type="Proteomes" id="UP000693672"/>
    </source>
</evidence>
<dbReference type="RefSeq" id="WP_218091986.1">
    <property type="nucleotide sequence ID" value="NZ_CAJVAS010000007.1"/>
</dbReference>
<dbReference type="Proteomes" id="UP000693672">
    <property type="component" value="Unassembled WGS sequence"/>
</dbReference>
<organism evidence="2 3">
    <name type="scientific">Paenibacillus solanacearum</name>
    <dbReference type="NCBI Taxonomy" id="2048548"/>
    <lineage>
        <taxon>Bacteria</taxon>
        <taxon>Bacillati</taxon>
        <taxon>Bacillota</taxon>
        <taxon>Bacilli</taxon>
        <taxon>Bacillales</taxon>
        <taxon>Paenibacillaceae</taxon>
        <taxon>Paenibacillus</taxon>
    </lineage>
</organism>
<accession>A0A916NPE5</accession>
<dbReference type="PANTHER" id="PTHR37817">
    <property type="entry name" value="N-ACETYLTRANSFERASE EIS"/>
    <property type="match status" value="1"/>
</dbReference>
<protein>
    <recommendedName>
        <fullName evidence="1">N-acetyltransferase domain-containing protein</fullName>
    </recommendedName>
</protein>
<evidence type="ECO:0000313" key="2">
    <source>
        <dbReference type="EMBL" id="CAG7619378.1"/>
    </source>
</evidence>
<dbReference type="PROSITE" id="PS51186">
    <property type="entry name" value="GNAT"/>
    <property type="match status" value="1"/>
</dbReference>
<sequence length="382" mass="41669">MVQFRSARPEDIPAMVALSDRVFRKPYQTSMGEAYSLLFSEENAGNMLVAEESGQIVTVVGLLPSEIHIAGCTLRVLSMGSVCTDADHRGKDYAGSLVRMAIEKCEREDVHLLLVSGNRTLYRRNGCYEAGLIRQFTLTAEQARQAAGHGASLAETMDYVEARDLEPMLRIASSGPARYVRTKAQFARLIRGAAVCSNGAMTQRIAVRRSGEETLAYVVYGLPSDHEPGRTPFVIEYAGADQAVLELLRDVMEQHRLERLRVSAGGERSALGEALASSGAALRCEPIPGTIRVTDLTSVWQSLVPYIQEQLGVETAAQLSCTRHGDGQYRIACGEEWITLDARGVLTLLFGGAPWHAGDTLGPLLAKLFPLPFVNPNNLNYV</sequence>
<dbReference type="InterPro" id="IPR051554">
    <property type="entry name" value="Acetyltransferase_Eis"/>
</dbReference>
<dbReference type="PANTHER" id="PTHR37817:SF1">
    <property type="entry name" value="N-ACETYLTRANSFERASE EIS"/>
    <property type="match status" value="1"/>
</dbReference>
<feature type="domain" description="N-acetyltransferase" evidence="1">
    <location>
        <begin position="2"/>
        <end position="166"/>
    </location>
</feature>
<dbReference type="GO" id="GO:0030649">
    <property type="term" value="P:aminoglycoside antibiotic catabolic process"/>
    <property type="evidence" value="ECO:0007669"/>
    <property type="project" value="TreeGrafter"/>
</dbReference>
<dbReference type="CDD" id="cd04301">
    <property type="entry name" value="NAT_SF"/>
    <property type="match status" value="1"/>
</dbReference>